<feature type="signal peptide" evidence="1">
    <location>
        <begin position="1"/>
        <end position="21"/>
    </location>
</feature>
<dbReference type="InterPro" id="IPR005184">
    <property type="entry name" value="DUF306_Meta_HslJ"/>
</dbReference>
<proteinExistence type="predicted"/>
<evidence type="ECO:0000313" key="3">
    <source>
        <dbReference type="EMBL" id="NRS91639.1"/>
    </source>
</evidence>
<feature type="domain" description="DUF306" evidence="2">
    <location>
        <begin position="45"/>
        <end position="123"/>
    </location>
</feature>
<dbReference type="EMBL" id="JABSNO010000004">
    <property type="protein sequence ID" value="NRS91639.1"/>
    <property type="molecule type" value="Genomic_DNA"/>
</dbReference>
<dbReference type="PANTHER" id="PTHR35535">
    <property type="entry name" value="HEAT SHOCK PROTEIN HSLJ"/>
    <property type="match status" value="1"/>
</dbReference>
<dbReference type="AlphaFoldDB" id="A0A8J8KAM5"/>
<organism evidence="3 4">
    <name type="scientific">Frigoriflavimonas asaccharolytica</name>
    <dbReference type="NCBI Taxonomy" id="2735899"/>
    <lineage>
        <taxon>Bacteria</taxon>
        <taxon>Pseudomonadati</taxon>
        <taxon>Bacteroidota</taxon>
        <taxon>Flavobacteriia</taxon>
        <taxon>Flavobacteriales</taxon>
        <taxon>Weeksellaceae</taxon>
        <taxon>Frigoriflavimonas</taxon>
    </lineage>
</organism>
<comment type="caution">
    <text evidence="3">The sequence shown here is derived from an EMBL/GenBank/DDBJ whole genome shotgun (WGS) entry which is preliminary data.</text>
</comment>
<keyword evidence="3" id="KW-0346">Stress response</keyword>
<sequence>MKNSAIAFVALLVIFSCTTMKKSGTMKSSQPTLVGSSWKMVDKVNGKIPTISFVENKIMGFAGCNNFFGTAETSNSGKMILTNFGTTKMMCDNMEIESSFLSTLSKVNKYNIDGNTLELYKDKLLLMKFSKTK</sequence>
<dbReference type="Proteomes" id="UP000610746">
    <property type="component" value="Unassembled WGS sequence"/>
</dbReference>
<dbReference type="InterPro" id="IPR038670">
    <property type="entry name" value="HslJ-like_sf"/>
</dbReference>
<reference evidence="3" key="1">
    <citation type="submission" date="2020-05" db="EMBL/GenBank/DDBJ databases">
        <title>Genomic Encyclopedia of Type Strains, Phase IV (KMG-V): Genome sequencing to study the core and pangenomes of soil and plant-associated prokaryotes.</title>
        <authorList>
            <person name="Whitman W."/>
        </authorList>
    </citation>
    <scope>NUCLEOTIDE SEQUENCE</scope>
    <source>
        <strain evidence="3">16F</strain>
    </source>
</reference>
<protein>
    <submittedName>
        <fullName evidence="3">Heat shock protein HslJ</fullName>
    </submittedName>
</protein>
<name>A0A8J8KAM5_9FLAO</name>
<dbReference type="Gene3D" id="2.40.128.270">
    <property type="match status" value="1"/>
</dbReference>
<dbReference type="PROSITE" id="PS51257">
    <property type="entry name" value="PROKAR_LIPOPROTEIN"/>
    <property type="match status" value="1"/>
</dbReference>
<feature type="chain" id="PRO_5035242615" evidence="1">
    <location>
        <begin position="22"/>
        <end position="133"/>
    </location>
</feature>
<dbReference type="InterPro" id="IPR053147">
    <property type="entry name" value="Hsp_HslJ-like"/>
</dbReference>
<keyword evidence="4" id="KW-1185">Reference proteome</keyword>
<dbReference type="Pfam" id="PF03724">
    <property type="entry name" value="META"/>
    <property type="match status" value="1"/>
</dbReference>
<dbReference type="PANTHER" id="PTHR35535:SF1">
    <property type="entry name" value="HEAT SHOCK PROTEIN HSLJ"/>
    <property type="match status" value="1"/>
</dbReference>
<evidence type="ECO:0000256" key="1">
    <source>
        <dbReference type="SAM" id="SignalP"/>
    </source>
</evidence>
<evidence type="ECO:0000259" key="2">
    <source>
        <dbReference type="Pfam" id="PF03724"/>
    </source>
</evidence>
<gene>
    <name evidence="3" type="ORF">HNQ03_000706</name>
</gene>
<dbReference type="RefSeq" id="WP_173778265.1">
    <property type="nucleotide sequence ID" value="NZ_JABSNO010000004.1"/>
</dbReference>
<accession>A0A8J8KAM5</accession>
<evidence type="ECO:0000313" key="4">
    <source>
        <dbReference type="Proteomes" id="UP000610746"/>
    </source>
</evidence>
<keyword evidence="1" id="KW-0732">Signal</keyword>